<evidence type="ECO:0000256" key="1">
    <source>
        <dbReference type="SAM" id="Coils"/>
    </source>
</evidence>
<dbReference type="RefSeq" id="WP_123618914.1">
    <property type="nucleotide sequence ID" value="NZ_CP172746.1"/>
</dbReference>
<dbReference type="AlphaFoldDB" id="A0A8G2A3C7"/>
<feature type="coiled-coil region" evidence="1">
    <location>
        <begin position="17"/>
        <end position="105"/>
    </location>
</feature>
<evidence type="ECO:0000256" key="2">
    <source>
        <dbReference type="SAM" id="MobiDB-lite"/>
    </source>
</evidence>
<feature type="region of interest" description="Disordered" evidence="2">
    <location>
        <begin position="171"/>
        <end position="198"/>
    </location>
</feature>
<proteinExistence type="predicted"/>
<keyword evidence="1" id="KW-0175">Coiled coil</keyword>
<dbReference type="EMBL" id="FLAC01000003">
    <property type="protein sequence ID" value="SBL66677.1"/>
    <property type="molecule type" value="Genomic_DNA"/>
</dbReference>
<accession>A0A8G2A3C7</accession>
<evidence type="ECO:0000313" key="3">
    <source>
        <dbReference type="EMBL" id="SBL66677.1"/>
    </source>
</evidence>
<evidence type="ECO:0008006" key="5">
    <source>
        <dbReference type="Google" id="ProtNLM"/>
    </source>
</evidence>
<sequence length="609" mass="66140">MSGNKITAATLVNVVKFKTDQASLKAVRNEMKKLQKDFSKTEGTIAKAKMQAQKQAYTAQMQQQRQVQQQQKQAAKQAEVDAKAKANEQKKLAAAQSKAAKMQLQQQAKTAKVSENARLASRKALFDIGRLQGLNGAERFQAIKHAQGLIDSYKNQTITLRDLNQQLSQHLTTQRSIARNNSKQAKQSGKGKKSGSSGWVARNASAILPVDQLLGPTAAAFLGQQAYQIMAGTLAGAIERNQGRKMISSMGLNPLEADAAIMETLKRTGFSMSYEKISDIAKDTQDKIGQLSLGEWKTDKKTGQSSYSGGGEMGDWLQMMVNRGGYTQQGALATLRNVKGPVELAVLLEGLRKSAKLTDSEFTALAEVINDFSYLAKSVGASGQNVIDTMNTMVNSGLALNSQQQKSIDNLSQMSIVFDNARNALGDQFAASFSKGLEDLGINTQNLSSEMGSLVPLVKDLGTGTAQTVKGFKDLLDVLSIITEWKNKLLGTDKPEEQNYLQRGATFVGESLLPPGVLDMASRIKNIVSPGSDSSYANQVQNGGWYNQMMPATPAMQYQPVIPDLKADFNLTVNPSPEFGVMVEAVADKRIEWAFDDQNFQISQSILGQ</sequence>
<feature type="compositionally biased region" description="Low complexity" evidence="2">
    <location>
        <begin position="182"/>
        <end position="198"/>
    </location>
</feature>
<name>A0A8G2A3C7_RAOPL</name>
<reference evidence="3 4" key="1">
    <citation type="submission" date="2016-05" db="EMBL/GenBank/DDBJ databases">
        <authorList>
            <consortium name="Pathogen Informatics"/>
        </authorList>
    </citation>
    <scope>NUCLEOTIDE SEQUENCE [LARGE SCALE GENOMIC DNA]</scope>
    <source>
        <strain evidence="3 4">2880STDY5682802</strain>
    </source>
</reference>
<evidence type="ECO:0000313" key="4">
    <source>
        <dbReference type="Proteomes" id="UP000078124"/>
    </source>
</evidence>
<gene>
    <name evidence="3" type="ORF">SAMEA2273876_01299</name>
</gene>
<organism evidence="3 4">
    <name type="scientific">Raoultella planticola</name>
    <name type="common">Klebsiella planticola</name>
    <dbReference type="NCBI Taxonomy" id="575"/>
    <lineage>
        <taxon>Bacteria</taxon>
        <taxon>Pseudomonadati</taxon>
        <taxon>Pseudomonadota</taxon>
        <taxon>Gammaproteobacteria</taxon>
        <taxon>Enterobacterales</taxon>
        <taxon>Enterobacteriaceae</taxon>
        <taxon>Klebsiella/Raoultella group</taxon>
        <taxon>Raoultella</taxon>
    </lineage>
</organism>
<protein>
    <recommendedName>
        <fullName evidence="5">Tape measure protein</fullName>
    </recommendedName>
</protein>
<feature type="compositionally biased region" description="Polar residues" evidence="2">
    <location>
        <begin position="171"/>
        <end position="181"/>
    </location>
</feature>
<comment type="caution">
    <text evidence="3">The sequence shown here is derived from an EMBL/GenBank/DDBJ whole genome shotgun (WGS) entry which is preliminary data.</text>
</comment>
<dbReference type="Proteomes" id="UP000078124">
    <property type="component" value="Unassembled WGS sequence"/>
</dbReference>